<reference evidence="1 2" key="1">
    <citation type="submission" date="2019-09" db="EMBL/GenBank/DDBJ databases">
        <title>Identification of Malikia spinosa a prominent benzene-, toluene-, and ethylbenzene-degrading bacterium: enrichment, isolation and whole genome sequencing.</title>
        <authorList>
            <person name="Tancsics A."/>
            <person name="Revesz F."/>
            <person name="Kriszt B."/>
        </authorList>
    </citation>
    <scope>NUCLEOTIDE SEQUENCE [LARGE SCALE GENOMIC DNA]</scope>
    <source>
        <strain evidence="1 2">AB6</strain>
    </source>
</reference>
<dbReference type="EMBL" id="VYSB01000002">
    <property type="protein sequence ID" value="MYZ51252.1"/>
    <property type="molecule type" value="Genomic_DNA"/>
</dbReference>
<sequence length="63" mass="6855">MPIPPRPHTYCCPACHWSKTVAPRSDVLMPGIDHFDVCPACGHSPLQTQTASPVRASLTELND</sequence>
<dbReference type="Proteomes" id="UP000481947">
    <property type="component" value="Unassembled WGS sequence"/>
</dbReference>
<gene>
    <name evidence="1" type="ORF">F5985_03635</name>
</gene>
<comment type="caution">
    <text evidence="1">The sequence shown here is derived from an EMBL/GenBank/DDBJ whole genome shotgun (WGS) entry which is preliminary data.</text>
</comment>
<proteinExistence type="predicted"/>
<dbReference type="AlphaFoldDB" id="A0A7C9IWP3"/>
<accession>A0A7C9IWP3</accession>
<organism evidence="1 2">
    <name type="scientific">Malikia spinosa</name>
    <dbReference type="NCBI Taxonomy" id="86180"/>
    <lineage>
        <taxon>Bacteria</taxon>
        <taxon>Pseudomonadati</taxon>
        <taxon>Pseudomonadota</taxon>
        <taxon>Betaproteobacteria</taxon>
        <taxon>Burkholderiales</taxon>
        <taxon>Comamonadaceae</taxon>
        <taxon>Malikia</taxon>
    </lineage>
</organism>
<protein>
    <submittedName>
        <fullName evidence="1">Uncharacterized protein</fullName>
    </submittedName>
</protein>
<name>A0A7C9IWP3_9BURK</name>
<evidence type="ECO:0000313" key="1">
    <source>
        <dbReference type="EMBL" id="MYZ51252.1"/>
    </source>
</evidence>
<evidence type="ECO:0000313" key="2">
    <source>
        <dbReference type="Proteomes" id="UP000481947"/>
    </source>
</evidence>